<dbReference type="EMBL" id="BDCO01000003">
    <property type="protein sequence ID" value="GAT35262.1"/>
    <property type="molecule type" value="Genomic_DNA"/>
</dbReference>
<evidence type="ECO:0000313" key="2">
    <source>
        <dbReference type="Proteomes" id="UP000076023"/>
    </source>
</evidence>
<protein>
    <submittedName>
        <fullName evidence="1">Uncharacterized protein</fullName>
    </submittedName>
</protein>
<name>A0A146GDN1_TERSA</name>
<reference evidence="2" key="1">
    <citation type="journal article" date="2017" name="Genome Announc.">
        <title>Draft Genome Sequence of Terrimicrobium sacchariphilum NM-5T, a Facultative Anaerobic Soil Bacterium of the Class Spartobacteria.</title>
        <authorList>
            <person name="Qiu Y.L."/>
            <person name="Tourlousse D.M."/>
            <person name="Matsuura N."/>
            <person name="Ohashi A."/>
            <person name="Sekiguchi Y."/>
        </authorList>
    </citation>
    <scope>NUCLEOTIDE SEQUENCE [LARGE SCALE GENOMIC DNA]</scope>
    <source>
        <strain evidence="2">NM-5</strain>
    </source>
</reference>
<sequence>MIIQGKRINRCSRYFSSVPDETPILIARSVGDIDAPTLARIGFPIPCEENFAVLPAPVFGPVSRYNANGKEVPDRSLPMETVSRWVYSTWTDWHGNEHSGFVLRYYNRYPRRNFPPPSVEIRVSADVSGNLFLTTEAFNHSSNRQDATLHRVNLFLEIFGICEVLTENLERIIVAPVRKVNWRLLPAGQNPFDQLLTQLDEIVSRTDPGYREAVLERAELINSFGPSQIVIGQGGFREYVVYRFPDRGLNFLESVFRGNATYVFGDDWEHLSQLTKAEIIAGGLAIERIVHGNDWRPRIQRYFRP</sequence>
<comment type="caution">
    <text evidence="1">The sequence shown here is derived from an EMBL/GenBank/DDBJ whole genome shotgun (WGS) entry which is preliminary data.</text>
</comment>
<proteinExistence type="predicted"/>
<organism evidence="1 2">
    <name type="scientific">Terrimicrobium sacchariphilum</name>
    <dbReference type="NCBI Taxonomy" id="690879"/>
    <lineage>
        <taxon>Bacteria</taxon>
        <taxon>Pseudomonadati</taxon>
        <taxon>Verrucomicrobiota</taxon>
        <taxon>Terrimicrobiia</taxon>
        <taxon>Terrimicrobiales</taxon>
        <taxon>Terrimicrobiaceae</taxon>
        <taxon>Terrimicrobium</taxon>
    </lineage>
</organism>
<dbReference type="Proteomes" id="UP000076023">
    <property type="component" value="Unassembled WGS sequence"/>
</dbReference>
<accession>A0A146GDN1</accession>
<keyword evidence="2" id="KW-1185">Reference proteome</keyword>
<dbReference type="InParanoid" id="A0A146GDN1"/>
<dbReference type="AlphaFoldDB" id="A0A146GDN1"/>
<dbReference type="OrthoDB" id="4775248at2"/>
<dbReference type="STRING" id="690879.TSACC_3326"/>
<gene>
    <name evidence="1" type="ORF">TSACC_3326</name>
</gene>
<evidence type="ECO:0000313" key="1">
    <source>
        <dbReference type="EMBL" id="GAT35262.1"/>
    </source>
</evidence>
<dbReference type="RefSeq" id="WP_153811539.1">
    <property type="nucleotide sequence ID" value="NZ_BDCO01000003.1"/>
</dbReference>